<dbReference type="AlphaFoldDB" id="A0A2M3ZTE8"/>
<protein>
    <submittedName>
        <fullName evidence="2">Putative secreted peptide</fullName>
    </submittedName>
</protein>
<evidence type="ECO:0000256" key="1">
    <source>
        <dbReference type="SAM" id="SignalP"/>
    </source>
</evidence>
<keyword evidence="1" id="KW-0732">Signal</keyword>
<dbReference type="EMBL" id="GGFM01011022">
    <property type="protein sequence ID" value="MBW31773.1"/>
    <property type="molecule type" value="Transcribed_RNA"/>
</dbReference>
<feature type="signal peptide" evidence="1">
    <location>
        <begin position="1"/>
        <end position="16"/>
    </location>
</feature>
<organism evidence="2">
    <name type="scientific">Anopheles braziliensis</name>
    <dbReference type="NCBI Taxonomy" id="58242"/>
    <lineage>
        <taxon>Eukaryota</taxon>
        <taxon>Metazoa</taxon>
        <taxon>Ecdysozoa</taxon>
        <taxon>Arthropoda</taxon>
        <taxon>Hexapoda</taxon>
        <taxon>Insecta</taxon>
        <taxon>Pterygota</taxon>
        <taxon>Neoptera</taxon>
        <taxon>Endopterygota</taxon>
        <taxon>Diptera</taxon>
        <taxon>Nematocera</taxon>
        <taxon>Culicoidea</taxon>
        <taxon>Culicidae</taxon>
        <taxon>Anophelinae</taxon>
        <taxon>Anopheles</taxon>
    </lineage>
</organism>
<sequence length="88" mass="9857">MTAMLLLLLLLRMTATSDVVVVRRTVGTIPKLFHAECGSLLPQPHTTTPYAPVIGVPPTGRHCVHWSVCHYFWILEQNVVFTFSPIDN</sequence>
<accession>A0A2M3ZTE8</accession>
<reference evidence="2" key="1">
    <citation type="submission" date="2018-01" db="EMBL/GenBank/DDBJ databases">
        <title>An insight into the sialome of Amazonian anophelines.</title>
        <authorList>
            <person name="Ribeiro J.M."/>
            <person name="Scarpassa V."/>
            <person name="Calvo E."/>
        </authorList>
    </citation>
    <scope>NUCLEOTIDE SEQUENCE</scope>
    <source>
        <tissue evidence="2">Salivary glands</tissue>
    </source>
</reference>
<feature type="chain" id="PRO_5014954097" evidence="1">
    <location>
        <begin position="17"/>
        <end position="88"/>
    </location>
</feature>
<evidence type="ECO:0000313" key="2">
    <source>
        <dbReference type="EMBL" id="MBW31773.1"/>
    </source>
</evidence>
<name>A0A2M3ZTE8_9DIPT</name>
<proteinExistence type="predicted"/>